<dbReference type="EMBL" id="AOID01000010">
    <property type="protein sequence ID" value="ELY70338.1"/>
    <property type="molecule type" value="Genomic_DNA"/>
</dbReference>
<evidence type="ECO:0000256" key="1">
    <source>
        <dbReference type="SAM" id="MobiDB-lite"/>
    </source>
</evidence>
<reference evidence="2 3" key="1">
    <citation type="journal article" date="2014" name="PLoS Genet.">
        <title>Phylogenetically driven sequencing of extremely halophilic archaea reveals strategies for static and dynamic osmo-response.</title>
        <authorList>
            <person name="Becker E.A."/>
            <person name="Seitzer P.M."/>
            <person name="Tritt A."/>
            <person name="Larsen D."/>
            <person name="Krusor M."/>
            <person name="Yao A.I."/>
            <person name="Wu D."/>
            <person name="Madern D."/>
            <person name="Eisen J.A."/>
            <person name="Darling A.E."/>
            <person name="Facciotti M.T."/>
        </authorList>
    </citation>
    <scope>NUCLEOTIDE SEQUENCE [LARGE SCALE GENOMIC DNA]</scope>
    <source>
        <strain evidence="2 3">JCM 10478</strain>
    </source>
</reference>
<dbReference type="PATRIC" id="fig|1227496.3.peg.537"/>
<dbReference type="AlphaFoldDB" id="L9YBN6"/>
<accession>L9YBN6</accession>
<dbReference type="Proteomes" id="UP000011632">
    <property type="component" value="Unassembled WGS sequence"/>
</dbReference>
<keyword evidence="3" id="KW-1185">Reference proteome</keyword>
<comment type="caution">
    <text evidence="2">The sequence shown here is derived from an EMBL/GenBank/DDBJ whole genome shotgun (WGS) entry which is preliminary data.</text>
</comment>
<evidence type="ECO:0000313" key="3">
    <source>
        <dbReference type="Proteomes" id="UP000011632"/>
    </source>
</evidence>
<sequence>MVSTVTDPVSVNRRFGGTGRITTGDHDCGPSTADSGRLVQRLATLRNRLESGMDRREFLRTVVTGGFAVGMAQWLGVDDFLAADDGKVPVVTALVRDDPDDPWSIRERTRHVPAEWYAAVETAFEVNDLLARRAFTGYLGSAVIPGSYESGTATVSVGLSSDGHSLGQLLDELAAGIDINSETIIDIGDIQDDAEPREPRIADLTADGRVPSGVACETASSMATLGPALYHPDGQRRFFVTADHAFGDDRDTTGDSLLLPREGDETLEIGTVADYHPVDDIAAIAPDGRVEPASRIDAPSQPRVRGQYTKFGLADLVARDEELEKVGALSGHTTGKIQGVDAVTCFTDEFCRRGQIRWGGEMDLTDGDSGSVSYHRDPESEDGDVLVAGFNNARTWWPGQSYVWGVGAYRLTEKHGYHF</sequence>
<dbReference type="InterPro" id="IPR009003">
    <property type="entry name" value="Peptidase_S1_PA"/>
</dbReference>
<organism evidence="2 3">
    <name type="scientific">Natrinema versiforme JCM 10478</name>
    <dbReference type="NCBI Taxonomy" id="1227496"/>
    <lineage>
        <taxon>Archaea</taxon>
        <taxon>Methanobacteriati</taxon>
        <taxon>Methanobacteriota</taxon>
        <taxon>Stenosarchaea group</taxon>
        <taxon>Halobacteria</taxon>
        <taxon>Halobacteriales</taxon>
        <taxon>Natrialbaceae</taxon>
        <taxon>Natrinema</taxon>
    </lineage>
</organism>
<dbReference type="SUPFAM" id="SSF50494">
    <property type="entry name" value="Trypsin-like serine proteases"/>
    <property type="match status" value="1"/>
</dbReference>
<evidence type="ECO:0000313" key="2">
    <source>
        <dbReference type="EMBL" id="ELY70338.1"/>
    </source>
</evidence>
<proteinExistence type="predicted"/>
<name>L9YBN6_9EURY</name>
<feature type="region of interest" description="Disordered" evidence="1">
    <location>
        <begin position="1"/>
        <end position="25"/>
    </location>
</feature>
<gene>
    <name evidence="2" type="ORF">C489_02641</name>
</gene>
<protein>
    <submittedName>
        <fullName evidence="2">Uncharacterized protein</fullName>
    </submittedName>
</protein>